<dbReference type="EMBL" id="JABAEW010000012">
    <property type="protein sequence ID" value="NMD86565.1"/>
    <property type="molecule type" value="Genomic_DNA"/>
</dbReference>
<dbReference type="SUPFAM" id="SSF51126">
    <property type="entry name" value="Pectin lyase-like"/>
    <property type="match status" value="1"/>
</dbReference>
<evidence type="ECO:0000313" key="7">
    <source>
        <dbReference type="Proteomes" id="UP000245959"/>
    </source>
</evidence>
<keyword evidence="2" id="KW-0732">Signal</keyword>
<feature type="chain" id="PRO_5036052112" evidence="2">
    <location>
        <begin position="22"/>
        <end position="537"/>
    </location>
</feature>
<accession>A0A2U1APC7</accession>
<evidence type="ECO:0000259" key="4">
    <source>
        <dbReference type="Pfam" id="PF13229"/>
    </source>
</evidence>
<evidence type="ECO:0000259" key="3">
    <source>
        <dbReference type="Pfam" id="PF02018"/>
    </source>
</evidence>
<feature type="signal peptide" evidence="2">
    <location>
        <begin position="1"/>
        <end position="21"/>
    </location>
</feature>
<reference evidence="5 8" key="2">
    <citation type="submission" date="2020-04" db="EMBL/GenBank/DDBJ databases">
        <authorList>
            <person name="Hitch T.C.A."/>
            <person name="Wylensek D."/>
            <person name="Clavel T."/>
        </authorList>
    </citation>
    <scope>NUCLEOTIDE SEQUENCE [LARGE SCALE GENOMIC DNA]</scope>
    <source>
        <strain evidence="5 8">COR2-253-APC-1A</strain>
    </source>
</reference>
<dbReference type="AlphaFoldDB" id="A0A2U1APC7"/>
<protein>
    <submittedName>
        <fullName evidence="6">Parallel beta-helix repeat protein</fullName>
    </submittedName>
</protein>
<dbReference type="Proteomes" id="UP000245959">
    <property type="component" value="Unassembled WGS sequence"/>
</dbReference>
<evidence type="ECO:0000313" key="6">
    <source>
        <dbReference type="EMBL" id="PVY38289.1"/>
    </source>
</evidence>
<dbReference type="Pfam" id="PF13229">
    <property type="entry name" value="Beta_helix"/>
    <property type="match status" value="2"/>
</dbReference>
<keyword evidence="1" id="KW-0378">Hydrolase</keyword>
<feature type="domain" description="Right handed beta helix" evidence="4">
    <location>
        <begin position="242"/>
        <end position="339"/>
    </location>
</feature>
<dbReference type="Gene3D" id="2.60.120.260">
    <property type="entry name" value="Galactose-binding domain-like"/>
    <property type="match status" value="1"/>
</dbReference>
<dbReference type="GO" id="GO:0016798">
    <property type="term" value="F:hydrolase activity, acting on glycosyl bonds"/>
    <property type="evidence" value="ECO:0007669"/>
    <property type="project" value="InterPro"/>
</dbReference>
<evidence type="ECO:0000256" key="1">
    <source>
        <dbReference type="ARBA" id="ARBA00022801"/>
    </source>
</evidence>
<reference evidence="6 7" key="1">
    <citation type="submission" date="2018-04" db="EMBL/GenBank/DDBJ databases">
        <title>Genomic Encyclopedia of Type Strains, Phase IV (KMG-IV): sequencing the most valuable type-strain genomes for metagenomic binning, comparative biology and taxonomic classification.</title>
        <authorList>
            <person name="Goeker M."/>
        </authorList>
    </citation>
    <scope>NUCLEOTIDE SEQUENCE [LARGE SCALE GENOMIC DNA]</scope>
    <source>
        <strain evidence="6 7">DSM 14823</strain>
    </source>
</reference>
<keyword evidence="7" id="KW-1185">Reference proteome</keyword>
<dbReference type="InterPro" id="IPR008979">
    <property type="entry name" value="Galactose-bd-like_sf"/>
</dbReference>
<dbReference type="GeneID" id="78296430"/>
<gene>
    <name evidence="6" type="ORF">C8D82_12751</name>
    <name evidence="5" type="ORF">HF882_08230</name>
</gene>
<feature type="domain" description="Right handed beta helix" evidence="4">
    <location>
        <begin position="349"/>
        <end position="457"/>
    </location>
</feature>
<dbReference type="EMBL" id="QEKH01000027">
    <property type="protein sequence ID" value="PVY38289.1"/>
    <property type="molecule type" value="Genomic_DNA"/>
</dbReference>
<feature type="domain" description="CBM-cenC" evidence="3">
    <location>
        <begin position="23"/>
        <end position="147"/>
    </location>
</feature>
<evidence type="ECO:0000256" key="2">
    <source>
        <dbReference type="SAM" id="SignalP"/>
    </source>
</evidence>
<comment type="caution">
    <text evidence="6">The sequence shown here is derived from an EMBL/GenBank/DDBJ whole genome shotgun (WGS) entry which is preliminary data.</text>
</comment>
<dbReference type="Proteomes" id="UP000576225">
    <property type="component" value="Unassembled WGS sequence"/>
</dbReference>
<evidence type="ECO:0000313" key="8">
    <source>
        <dbReference type="Proteomes" id="UP000576225"/>
    </source>
</evidence>
<dbReference type="SUPFAM" id="SSF49785">
    <property type="entry name" value="Galactose-binding domain-like"/>
    <property type="match status" value="1"/>
</dbReference>
<dbReference type="InterPro" id="IPR006626">
    <property type="entry name" value="PbH1"/>
</dbReference>
<dbReference type="InterPro" id="IPR003305">
    <property type="entry name" value="CenC_carb-bd"/>
</dbReference>
<dbReference type="InterPro" id="IPR012334">
    <property type="entry name" value="Pectin_lyas_fold"/>
</dbReference>
<evidence type="ECO:0000313" key="5">
    <source>
        <dbReference type="EMBL" id="NMD86565.1"/>
    </source>
</evidence>
<proteinExistence type="predicted"/>
<sequence>MKKTIPLLLIALCGLSGALRADSNLLTNGSFEDGLKDWRVDKPGKPVAEAVVVDEAAEGKQALKLQFTGKRRSNVYLTVWRSVKLQPLTRYRFSFRAKTPDSGSFWAGVEYKPMVTVKGNQPDWKEYSFEFSSGEKNSAHLRFLVDSQADSILIDDVRLEKAPSAPTAEMTASLLAFGARPDGSEDAAPAFRKAVEAGAKTILIPAGTFAVGELALPDSVSLRGVGEESRLIPFGEKPKFVIRGGSNAMFSDFSVDLGGKKVQALFFLRARNVTVSRVFIRNSTAFGINFDHVDNAQIENCVIRDTHTGIMQTYCSNVRTMRNTVTGSIKHGIQFWSQDHWRPEARTRNLWFCDNYVKNSPTGDGGIWGVGVIGVVMSGNIVECARDVGLDLEWCEDAVISGNVTRDTEHGGISLFFSCRNVTITGNTVVNNRVYDKEPGGYWVRAGIWLTYPNTGTFKNDTGHENITIAGNTIVNGPGPRRPIWVGSGRNILIRNNNIDRGMIYHGGKHGAADAPINAYDSRKDYRIDASGAIAPF</sequence>
<dbReference type="SMART" id="SM00710">
    <property type="entry name" value="PbH1"/>
    <property type="match status" value="7"/>
</dbReference>
<dbReference type="InterPro" id="IPR039448">
    <property type="entry name" value="Beta_helix"/>
</dbReference>
<organism evidence="6 7">
    <name type="scientific">Victivallis vadensis</name>
    <dbReference type="NCBI Taxonomy" id="172901"/>
    <lineage>
        <taxon>Bacteria</taxon>
        <taxon>Pseudomonadati</taxon>
        <taxon>Lentisphaerota</taxon>
        <taxon>Lentisphaeria</taxon>
        <taxon>Victivallales</taxon>
        <taxon>Victivallaceae</taxon>
        <taxon>Victivallis</taxon>
    </lineage>
</organism>
<dbReference type="Pfam" id="PF02018">
    <property type="entry name" value="CBM_4_9"/>
    <property type="match status" value="1"/>
</dbReference>
<name>A0A2U1APC7_9BACT</name>
<dbReference type="Gene3D" id="2.160.20.10">
    <property type="entry name" value="Single-stranded right-handed beta-helix, Pectin lyase-like"/>
    <property type="match status" value="2"/>
</dbReference>
<dbReference type="RefSeq" id="WP_165833112.1">
    <property type="nucleotide sequence ID" value="NZ_CABMMC010000271.1"/>
</dbReference>
<dbReference type="InterPro" id="IPR011050">
    <property type="entry name" value="Pectin_lyase_fold/virulence"/>
</dbReference>